<dbReference type="AlphaFoldDB" id="A0A1X4XVT5"/>
<evidence type="ECO:0000256" key="5">
    <source>
        <dbReference type="ARBA" id="ARBA00024934"/>
    </source>
</evidence>
<dbReference type="Pfam" id="PF00460">
    <property type="entry name" value="Flg_bb_rod"/>
    <property type="match status" value="1"/>
</dbReference>
<keyword evidence="8" id="KW-0282">Flagellum</keyword>
<dbReference type="EMBL" id="MDSU01000018">
    <property type="protein sequence ID" value="OSS41618.1"/>
    <property type="molecule type" value="Genomic_DNA"/>
</dbReference>
<evidence type="ECO:0000256" key="1">
    <source>
        <dbReference type="ARBA" id="ARBA00004117"/>
    </source>
</evidence>
<dbReference type="PROSITE" id="PS00588">
    <property type="entry name" value="FLAGELLA_BB_ROD"/>
    <property type="match status" value="1"/>
</dbReference>
<dbReference type="RefSeq" id="WP_086033859.1">
    <property type="nucleotide sequence ID" value="NZ_MDSU01000018.1"/>
</dbReference>
<protein>
    <recommendedName>
        <fullName evidence="3 6">Flagellar basal body rod protein FlgB</fullName>
    </recommendedName>
</protein>
<dbReference type="NCBIfam" id="TIGR01396">
    <property type="entry name" value="FlgB"/>
    <property type="match status" value="1"/>
</dbReference>
<dbReference type="Proteomes" id="UP000194141">
    <property type="component" value="Unassembled WGS sequence"/>
</dbReference>
<keyword evidence="9" id="KW-1185">Reference proteome</keyword>
<gene>
    <name evidence="8" type="ORF">DESAMIL20_1171</name>
</gene>
<evidence type="ECO:0000256" key="4">
    <source>
        <dbReference type="ARBA" id="ARBA00023143"/>
    </source>
</evidence>
<name>A0A1X4XVT5_9BACT</name>
<comment type="subcellular location">
    <subcellularLocation>
        <location evidence="1 6">Bacterial flagellum basal body</location>
    </subcellularLocation>
</comment>
<evidence type="ECO:0000313" key="9">
    <source>
        <dbReference type="Proteomes" id="UP000194141"/>
    </source>
</evidence>
<reference evidence="8 9" key="1">
    <citation type="journal article" date="2017" name="Front. Microbiol.">
        <title>Genome Sequence of Desulfurella amilsii Strain TR1 and Comparative Genomics of Desulfurellaceae Family.</title>
        <authorList>
            <person name="Florentino A.P."/>
            <person name="Stams A.J."/>
            <person name="Sanchez-Andrea I."/>
        </authorList>
    </citation>
    <scope>NUCLEOTIDE SEQUENCE [LARGE SCALE GENOMIC DNA]</scope>
    <source>
        <strain evidence="8 9">TR1</strain>
    </source>
</reference>
<dbReference type="InterPro" id="IPR001444">
    <property type="entry name" value="Flag_bb_rod_N"/>
</dbReference>
<sequence length="130" mass="14765">MIFNDPTVNYIQLGMDVASIRQNVIASNIANIDTPHYKEKTVKFSDFLNNNQLPLYITHENDINPQKNLQDSIVVEKNDSYGKRNDKNNVNLTSQEAALAKNQIFYNALVAFAKYKFSEYKNIISSSQGA</sequence>
<proteinExistence type="inferred from homology"/>
<dbReference type="InterPro" id="IPR006300">
    <property type="entry name" value="FlgB"/>
</dbReference>
<evidence type="ECO:0000256" key="2">
    <source>
        <dbReference type="ARBA" id="ARBA00009677"/>
    </source>
</evidence>
<comment type="function">
    <text evidence="5 6">Structural component of flagellum, the bacterial motility apparatus. Part of the rod structure of flagellar basal body.</text>
</comment>
<feature type="domain" description="Flagellar basal body rod protein N-terminal" evidence="7">
    <location>
        <begin position="18"/>
        <end position="38"/>
    </location>
</feature>
<dbReference type="GO" id="GO:0030694">
    <property type="term" value="C:bacterial-type flagellum basal body, rod"/>
    <property type="evidence" value="ECO:0007669"/>
    <property type="project" value="InterPro"/>
</dbReference>
<evidence type="ECO:0000313" key="8">
    <source>
        <dbReference type="EMBL" id="OSS41618.1"/>
    </source>
</evidence>
<dbReference type="InterPro" id="IPR019776">
    <property type="entry name" value="Flagellar_basal_body_rod_CS"/>
</dbReference>
<evidence type="ECO:0000256" key="6">
    <source>
        <dbReference type="PIRNR" id="PIRNR002889"/>
    </source>
</evidence>
<comment type="caution">
    <text evidence="8">The sequence shown here is derived from an EMBL/GenBank/DDBJ whole genome shotgun (WGS) entry which is preliminary data.</text>
</comment>
<dbReference type="PIRSF" id="PIRSF002889">
    <property type="entry name" value="Rod_FlgB"/>
    <property type="match status" value="1"/>
</dbReference>
<accession>A0A1X4XVT5</accession>
<dbReference type="OrthoDB" id="9788334at2"/>
<comment type="subunit">
    <text evidence="6">The basal body constitutes a major portion of the flagellar organelle and consists of a number of rings mounted on a central rod.</text>
</comment>
<organism evidence="8 9">
    <name type="scientific">Desulfurella amilsii</name>
    <dbReference type="NCBI Taxonomy" id="1562698"/>
    <lineage>
        <taxon>Bacteria</taxon>
        <taxon>Pseudomonadati</taxon>
        <taxon>Campylobacterota</taxon>
        <taxon>Desulfurellia</taxon>
        <taxon>Desulfurellales</taxon>
        <taxon>Desulfurellaceae</taxon>
        <taxon>Desulfurella</taxon>
    </lineage>
</organism>
<keyword evidence="8" id="KW-0966">Cell projection</keyword>
<keyword evidence="4 6" id="KW-0975">Bacterial flagellum</keyword>
<evidence type="ECO:0000256" key="3">
    <source>
        <dbReference type="ARBA" id="ARBA00014376"/>
    </source>
</evidence>
<evidence type="ECO:0000259" key="7">
    <source>
        <dbReference type="Pfam" id="PF00460"/>
    </source>
</evidence>
<comment type="similarity">
    <text evidence="2 6">Belongs to the flagella basal body rod proteins family.</text>
</comment>
<dbReference type="STRING" id="1562698.DESAMIL20_1171"/>
<dbReference type="GO" id="GO:0071973">
    <property type="term" value="P:bacterial-type flagellum-dependent cell motility"/>
    <property type="evidence" value="ECO:0007669"/>
    <property type="project" value="InterPro"/>
</dbReference>
<keyword evidence="8" id="KW-0969">Cilium</keyword>